<sequence length="240" mass="24893">MLHWGAPAFAADTHAHRSLQEVSDTDLGAMRGRYTLGNNAVAWFGVSMISTWRSSTGQLLQGTLTLGMDFRHDQPQVSFTPTVSITAAQALPAGLPNDPNRSASDQGLANIGGMVQSVQVAGDGNLASNLTSLVIRDGGTPPSGNSGSGIPLGTSANGATVSAGYANGVAQVLLDIPGQGSLRQWIQPGSLGQSVQLTSDNQWVSNTMQIELIRQTTTGNLQLMQGVTQALGLTRGIGNR</sequence>
<reference evidence="1 2" key="1">
    <citation type="submission" date="2019-08" db="EMBL/GenBank/DDBJ databases">
        <title>Complete genome sequence of Rhodanobacter glycinis strain T01E-68 isolated from tomato root.</title>
        <authorList>
            <person name="Weon H.-Y."/>
            <person name="Lee S.A."/>
        </authorList>
    </citation>
    <scope>NUCLEOTIDE SEQUENCE [LARGE SCALE GENOMIC DNA]</scope>
    <source>
        <strain evidence="1 2">T01E-68</strain>
    </source>
</reference>
<dbReference type="KEGG" id="rgl:CS053_16640"/>
<name>A0A5B9E8C8_9GAMM</name>
<dbReference type="Proteomes" id="UP000321807">
    <property type="component" value="Chromosome"/>
</dbReference>
<organism evidence="1 2">
    <name type="scientific">Rhodanobacter glycinis</name>
    <dbReference type="NCBI Taxonomy" id="582702"/>
    <lineage>
        <taxon>Bacteria</taxon>
        <taxon>Pseudomonadati</taxon>
        <taxon>Pseudomonadota</taxon>
        <taxon>Gammaproteobacteria</taxon>
        <taxon>Lysobacterales</taxon>
        <taxon>Rhodanobacteraceae</taxon>
        <taxon>Rhodanobacter</taxon>
    </lineage>
</organism>
<gene>
    <name evidence="1" type="ORF">CS053_16640</name>
</gene>
<evidence type="ECO:0000313" key="2">
    <source>
        <dbReference type="Proteomes" id="UP000321807"/>
    </source>
</evidence>
<accession>A0A5B9E8C8</accession>
<dbReference type="AlphaFoldDB" id="A0A5B9E8C8"/>
<proteinExistence type="predicted"/>
<dbReference type="EMBL" id="CP042807">
    <property type="protein sequence ID" value="QEE26507.1"/>
    <property type="molecule type" value="Genomic_DNA"/>
</dbReference>
<evidence type="ECO:0000313" key="1">
    <source>
        <dbReference type="EMBL" id="QEE26507.1"/>
    </source>
</evidence>
<protein>
    <submittedName>
        <fullName evidence="1">Uncharacterized protein</fullName>
    </submittedName>
</protein>